<sequence>MAENTAKEGKSLRTPPGTDPGTAPDDFSSGDDGSNAKTSIHGDANQSPSGGKSKEIDSLNCPQPEETSIASDTPNSDTDQCTDRVASDGPSMSELSTEEEPLVGATIEEVLRQIRRIEAEVHAKNESERLLDALQLGKLNAVLHLMDRSGPFMCLRLQEPLLTELQDFFHTLTLLAGDYRGADVSAVLQTALFFFDMHVHHVRALLGSRDHIRFQRRCNFLDWYIELYKAELATLPGSKMPEYMTLKIQCCNALTNHYLLKTPHEKIDCWMDAIVVSFIRRMSPLHAIAFKRIYGIDAASVAVALQTPGMRHVLDLHGIYHVCKHLFDTKNTKHYRATVKNVSNSIGLWAKIAFGAGTTKDEVMLGLVLKELATLNIDNFLDYRVRRAQPPRGRRRDGRPSAHLRTRSREIKVKLRSASLDTFKRIVPDKSM</sequence>
<feature type="region of interest" description="Disordered" evidence="1">
    <location>
        <begin position="1"/>
        <end position="102"/>
    </location>
</feature>
<feature type="compositionally biased region" description="Low complexity" evidence="1">
    <location>
        <begin position="14"/>
        <end position="26"/>
    </location>
</feature>
<accession>A0ABQ8G9Q1</accession>
<feature type="region of interest" description="Disordered" evidence="1">
    <location>
        <begin position="388"/>
        <end position="407"/>
    </location>
</feature>
<organism evidence="2 3">
    <name type="scientific">Macrophomina phaseolina</name>
    <dbReference type="NCBI Taxonomy" id="35725"/>
    <lineage>
        <taxon>Eukaryota</taxon>
        <taxon>Fungi</taxon>
        <taxon>Dikarya</taxon>
        <taxon>Ascomycota</taxon>
        <taxon>Pezizomycotina</taxon>
        <taxon>Dothideomycetes</taxon>
        <taxon>Dothideomycetes incertae sedis</taxon>
        <taxon>Botryosphaeriales</taxon>
        <taxon>Botryosphaeriaceae</taxon>
        <taxon>Macrophomina</taxon>
    </lineage>
</organism>
<gene>
    <name evidence="2" type="ORF">B0J12DRAFT_785979</name>
</gene>
<feature type="compositionally biased region" description="Basic residues" evidence="1">
    <location>
        <begin position="388"/>
        <end position="406"/>
    </location>
</feature>
<comment type="caution">
    <text evidence="2">The sequence shown here is derived from an EMBL/GenBank/DDBJ whole genome shotgun (WGS) entry which is preliminary data.</text>
</comment>
<protein>
    <submittedName>
        <fullName evidence="2">Uncharacterized protein</fullName>
    </submittedName>
</protein>
<evidence type="ECO:0000313" key="2">
    <source>
        <dbReference type="EMBL" id="KAH7049284.1"/>
    </source>
</evidence>
<feature type="compositionally biased region" description="Basic and acidic residues" evidence="1">
    <location>
        <begin position="1"/>
        <end position="11"/>
    </location>
</feature>
<proteinExistence type="predicted"/>
<dbReference type="Proteomes" id="UP000774617">
    <property type="component" value="Unassembled WGS sequence"/>
</dbReference>
<feature type="compositionally biased region" description="Polar residues" evidence="1">
    <location>
        <begin position="65"/>
        <end position="79"/>
    </location>
</feature>
<feature type="compositionally biased region" description="Polar residues" evidence="1">
    <location>
        <begin position="31"/>
        <end position="50"/>
    </location>
</feature>
<evidence type="ECO:0000313" key="3">
    <source>
        <dbReference type="Proteomes" id="UP000774617"/>
    </source>
</evidence>
<name>A0ABQ8G9Q1_9PEZI</name>
<reference evidence="2 3" key="1">
    <citation type="journal article" date="2021" name="Nat. Commun.">
        <title>Genetic determinants of endophytism in the Arabidopsis root mycobiome.</title>
        <authorList>
            <person name="Mesny F."/>
            <person name="Miyauchi S."/>
            <person name="Thiergart T."/>
            <person name="Pickel B."/>
            <person name="Atanasova L."/>
            <person name="Karlsson M."/>
            <person name="Huettel B."/>
            <person name="Barry K.W."/>
            <person name="Haridas S."/>
            <person name="Chen C."/>
            <person name="Bauer D."/>
            <person name="Andreopoulos W."/>
            <person name="Pangilinan J."/>
            <person name="LaButti K."/>
            <person name="Riley R."/>
            <person name="Lipzen A."/>
            <person name="Clum A."/>
            <person name="Drula E."/>
            <person name="Henrissat B."/>
            <person name="Kohler A."/>
            <person name="Grigoriev I.V."/>
            <person name="Martin F.M."/>
            <person name="Hacquard S."/>
        </authorList>
    </citation>
    <scope>NUCLEOTIDE SEQUENCE [LARGE SCALE GENOMIC DNA]</scope>
    <source>
        <strain evidence="2 3">MPI-SDFR-AT-0080</strain>
    </source>
</reference>
<evidence type="ECO:0000256" key="1">
    <source>
        <dbReference type="SAM" id="MobiDB-lite"/>
    </source>
</evidence>
<dbReference type="EMBL" id="JAGTJR010000014">
    <property type="protein sequence ID" value="KAH7049284.1"/>
    <property type="molecule type" value="Genomic_DNA"/>
</dbReference>
<keyword evidence="3" id="KW-1185">Reference proteome</keyword>